<proteinExistence type="predicted"/>
<dbReference type="AlphaFoldDB" id="A0A843TUQ3"/>
<comment type="caution">
    <text evidence="1">The sequence shown here is derived from an EMBL/GenBank/DDBJ whole genome shotgun (WGS) entry which is preliminary data.</text>
</comment>
<accession>A0A843TUQ3</accession>
<sequence length="102" mass="11684">MEIRHRFGVQKPPFRTLKFSDSLDYANRWRIPHTEPACHGDRKSYSTRCEISTPGSSDSLDYANRWRSHTRSRPVTAIGSCVQLITRSPPQVIDIVARTSLI</sequence>
<gene>
    <name evidence="1" type="ORF">Taro_006203</name>
</gene>
<evidence type="ECO:0000313" key="2">
    <source>
        <dbReference type="Proteomes" id="UP000652761"/>
    </source>
</evidence>
<dbReference type="EMBL" id="NMUH01000181">
    <property type="protein sequence ID" value="MQL73876.1"/>
    <property type="molecule type" value="Genomic_DNA"/>
</dbReference>
<dbReference type="Proteomes" id="UP000652761">
    <property type="component" value="Unassembled WGS sequence"/>
</dbReference>
<reference evidence="1" key="1">
    <citation type="submission" date="2017-07" db="EMBL/GenBank/DDBJ databases">
        <title>Taro Niue Genome Assembly and Annotation.</title>
        <authorList>
            <person name="Atibalentja N."/>
            <person name="Keating K."/>
            <person name="Fields C.J."/>
        </authorList>
    </citation>
    <scope>NUCLEOTIDE SEQUENCE</scope>
    <source>
        <strain evidence="1">Niue_2</strain>
        <tissue evidence="1">Leaf</tissue>
    </source>
</reference>
<organism evidence="1 2">
    <name type="scientific">Colocasia esculenta</name>
    <name type="common">Wild taro</name>
    <name type="synonym">Arum esculentum</name>
    <dbReference type="NCBI Taxonomy" id="4460"/>
    <lineage>
        <taxon>Eukaryota</taxon>
        <taxon>Viridiplantae</taxon>
        <taxon>Streptophyta</taxon>
        <taxon>Embryophyta</taxon>
        <taxon>Tracheophyta</taxon>
        <taxon>Spermatophyta</taxon>
        <taxon>Magnoliopsida</taxon>
        <taxon>Liliopsida</taxon>
        <taxon>Araceae</taxon>
        <taxon>Aroideae</taxon>
        <taxon>Colocasieae</taxon>
        <taxon>Colocasia</taxon>
    </lineage>
</organism>
<protein>
    <submittedName>
        <fullName evidence="1">Uncharacterized protein</fullName>
    </submittedName>
</protein>
<evidence type="ECO:0000313" key="1">
    <source>
        <dbReference type="EMBL" id="MQL73876.1"/>
    </source>
</evidence>
<keyword evidence="2" id="KW-1185">Reference proteome</keyword>
<name>A0A843TUQ3_COLES</name>